<accession>A0JWG4</accession>
<accession>A0ACD6B8D0</accession>
<dbReference type="PDB" id="2R1I">
    <property type="method" value="X-ray"/>
    <property type="resolution" value="1.65 A"/>
    <property type="chains" value="A/B=1-171"/>
</dbReference>
<organism evidence="1">
    <name type="scientific">Arthrobacter sp. (strain FB24)</name>
    <dbReference type="NCBI Taxonomy" id="290399"/>
    <lineage>
        <taxon>Bacteria</taxon>
        <taxon>Bacillati</taxon>
        <taxon>Actinomycetota</taxon>
        <taxon>Actinomycetes</taxon>
        <taxon>Micrococcales</taxon>
        <taxon>Micrococcaceae</taxon>
        <taxon>Arthrobacter</taxon>
    </lineage>
</organism>
<reference evidence="1" key="1">
    <citation type="submission" date="2006-08" db="EMBL/GenBank/DDBJ databases">
        <title>Complete sequence of chromosome 1 of Arthrobacter sp. FB24.</title>
        <authorList>
            <consortium name="US DOE Joint Genome Institute"/>
            <person name="Copeland A."/>
            <person name="Lucas S."/>
            <person name="Lapidus A."/>
            <person name="Barry K."/>
            <person name="Detter J.C."/>
            <person name="Glavina del Rio T."/>
            <person name="Hammon N."/>
            <person name="Israni S."/>
            <person name="Dalin E."/>
            <person name="Tice H."/>
            <person name="Pitluck S."/>
            <person name="Chertkov O."/>
            <person name="Thompson S."/>
            <person name="Brettin T."/>
            <person name="Bruce D."/>
            <person name="Han C."/>
            <person name="Tapia R."/>
            <person name="Gilna P."/>
            <person name="Schmutz J."/>
            <person name="Larimer F."/>
            <person name="Land M."/>
            <person name="Hauser L."/>
            <person name="Kyrpides N."/>
            <person name="Mikhailova N."/>
            <person name="Beasley F."/>
            <person name="Chen W."/>
            <person name="Jerke K."/>
            <person name="Nakatsu C.H."/>
            <person name="Richardson P."/>
        </authorList>
    </citation>
    <scope>NUCLEOTIDE SEQUENCE</scope>
    <source>
        <strain evidence="1">FB24</strain>
    </source>
</reference>
<evidence type="ECO:0007829" key="2">
    <source>
        <dbReference type="PDB" id="2R1I"/>
    </source>
</evidence>
<protein>
    <submittedName>
        <fullName evidence="1">GCN5-related N-acetyltransferase</fullName>
    </submittedName>
</protein>
<name>A0ACD6B8D0_ARTS2</name>
<keyword evidence="2" id="KW-0002">3D-structure</keyword>
<evidence type="ECO:0000313" key="1">
    <source>
        <dbReference type="EMBL" id="ABK03384.1"/>
    </source>
</evidence>
<reference evidence="2" key="2">
    <citation type="submission" date="2007-08" db="PDB data bank">
        <title>Crystal structure of putative acetyltransferase (YP_831484.1) from Arthrobacter sp. FB24 at 1.65 A resolution.</title>
        <authorList>
            <consortium name="Joint Center for Structural Genomics (JCSG)"/>
        </authorList>
    </citation>
    <scope>X-RAY CRYSTALLOGRAPHY (1.65 ANGSTROMS) OF 1-171</scope>
</reference>
<sequence>MDAGRGAEHDEAVTSDDSASVEVPRRATPADAATVAQMLHDFNTEFGAPTPGTDELASRLSHLLAGEDVVVLLAGEPPTGLAVLSFRPNVWYPGPVAILDELYVRPGRRGHRLGSALLAASCGLVRSRGGALLEINVDGEDTDARRFYEARGFTNTEPNGTEPMLYYYREL</sequence>
<gene>
    <name evidence="1" type="ordered locus">Arth_2003</name>
</gene>
<proteinExistence type="evidence at protein level"/>
<dbReference type="EMBL" id="CP000454">
    <property type="protein sequence ID" value="ABK03384.1"/>
    <property type="molecule type" value="Genomic_DNA"/>
</dbReference>